<protein>
    <submittedName>
        <fullName evidence="2">Uncharacterized protein</fullName>
    </submittedName>
</protein>
<dbReference type="EMBL" id="JAINUG010000036">
    <property type="protein sequence ID" value="KAJ8408118.1"/>
    <property type="molecule type" value="Genomic_DNA"/>
</dbReference>
<evidence type="ECO:0000256" key="1">
    <source>
        <dbReference type="SAM" id="MobiDB-lite"/>
    </source>
</evidence>
<organism evidence="2 3">
    <name type="scientific">Aldrovandia affinis</name>
    <dbReference type="NCBI Taxonomy" id="143900"/>
    <lineage>
        <taxon>Eukaryota</taxon>
        <taxon>Metazoa</taxon>
        <taxon>Chordata</taxon>
        <taxon>Craniata</taxon>
        <taxon>Vertebrata</taxon>
        <taxon>Euteleostomi</taxon>
        <taxon>Actinopterygii</taxon>
        <taxon>Neopterygii</taxon>
        <taxon>Teleostei</taxon>
        <taxon>Notacanthiformes</taxon>
        <taxon>Halosauridae</taxon>
        <taxon>Aldrovandia</taxon>
    </lineage>
</organism>
<reference evidence="2" key="1">
    <citation type="journal article" date="2023" name="Science">
        <title>Genome structures resolve the early diversification of teleost fishes.</title>
        <authorList>
            <person name="Parey E."/>
            <person name="Louis A."/>
            <person name="Montfort J."/>
            <person name="Bouchez O."/>
            <person name="Roques C."/>
            <person name="Iampietro C."/>
            <person name="Lluch J."/>
            <person name="Castinel A."/>
            <person name="Donnadieu C."/>
            <person name="Desvignes T."/>
            <person name="Floi Bucao C."/>
            <person name="Jouanno E."/>
            <person name="Wen M."/>
            <person name="Mejri S."/>
            <person name="Dirks R."/>
            <person name="Jansen H."/>
            <person name="Henkel C."/>
            <person name="Chen W.J."/>
            <person name="Zahm M."/>
            <person name="Cabau C."/>
            <person name="Klopp C."/>
            <person name="Thompson A.W."/>
            <person name="Robinson-Rechavi M."/>
            <person name="Braasch I."/>
            <person name="Lecointre G."/>
            <person name="Bobe J."/>
            <person name="Postlethwait J.H."/>
            <person name="Berthelot C."/>
            <person name="Roest Crollius H."/>
            <person name="Guiguen Y."/>
        </authorList>
    </citation>
    <scope>NUCLEOTIDE SEQUENCE</scope>
    <source>
        <strain evidence="2">NC1722</strain>
    </source>
</reference>
<accession>A0AAD7WT67</accession>
<keyword evidence="3" id="KW-1185">Reference proteome</keyword>
<evidence type="ECO:0000313" key="2">
    <source>
        <dbReference type="EMBL" id="KAJ8408118.1"/>
    </source>
</evidence>
<sequence>MGSHRRRLSHFQHPGAGMQGAVGLRRGALGVGDERVKEHKTGVGGGEASCFLVGRGGSHAVTLDLLAVDGQATAYTDLRYTCLRPEEYFPTTLGLPHSLEWGLGVRTAS</sequence>
<dbReference type="Proteomes" id="UP001221898">
    <property type="component" value="Unassembled WGS sequence"/>
</dbReference>
<dbReference type="AlphaFoldDB" id="A0AAD7WT67"/>
<comment type="caution">
    <text evidence="2">The sequence shown here is derived from an EMBL/GenBank/DDBJ whole genome shotgun (WGS) entry which is preliminary data.</text>
</comment>
<feature type="region of interest" description="Disordered" evidence="1">
    <location>
        <begin position="1"/>
        <end position="20"/>
    </location>
</feature>
<feature type="compositionally biased region" description="Basic residues" evidence="1">
    <location>
        <begin position="1"/>
        <end position="10"/>
    </location>
</feature>
<gene>
    <name evidence="2" type="ORF">AAFF_G00263460</name>
</gene>
<evidence type="ECO:0000313" key="3">
    <source>
        <dbReference type="Proteomes" id="UP001221898"/>
    </source>
</evidence>
<proteinExistence type="predicted"/>
<name>A0AAD7WT67_9TELE</name>